<gene>
    <name evidence="1" type="ORF">VNI00_017574</name>
</gene>
<sequence>MPWFINKQGHLVGEILEVNKEQNCAILQISDSANVALTHDADWDLWSTLTKYITTIGKVIDKEMMYLDSFINMGKTVNLGTVKETIKIIHDPRFHILSL</sequence>
<dbReference type="EMBL" id="JAYKXP010000178">
    <property type="protein sequence ID" value="KAK7021042.1"/>
    <property type="molecule type" value="Genomic_DNA"/>
</dbReference>
<evidence type="ECO:0000313" key="2">
    <source>
        <dbReference type="Proteomes" id="UP001383192"/>
    </source>
</evidence>
<evidence type="ECO:0000313" key="1">
    <source>
        <dbReference type="EMBL" id="KAK7021042.1"/>
    </source>
</evidence>
<accession>A0AAW0B5E7</accession>
<dbReference type="AlphaFoldDB" id="A0AAW0B5E7"/>
<organism evidence="1 2">
    <name type="scientific">Paramarasmius palmivorus</name>
    <dbReference type="NCBI Taxonomy" id="297713"/>
    <lineage>
        <taxon>Eukaryota</taxon>
        <taxon>Fungi</taxon>
        <taxon>Dikarya</taxon>
        <taxon>Basidiomycota</taxon>
        <taxon>Agaricomycotina</taxon>
        <taxon>Agaricomycetes</taxon>
        <taxon>Agaricomycetidae</taxon>
        <taxon>Agaricales</taxon>
        <taxon>Marasmiineae</taxon>
        <taxon>Marasmiaceae</taxon>
        <taxon>Paramarasmius</taxon>
    </lineage>
</organism>
<dbReference type="Proteomes" id="UP001383192">
    <property type="component" value="Unassembled WGS sequence"/>
</dbReference>
<dbReference type="InterPro" id="IPR012340">
    <property type="entry name" value="NA-bd_OB-fold"/>
</dbReference>
<name>A0AAW0B5E7_9AGAR</name>
<dbReference type="Gene3D" id="2.40.50.140">
    <property type="entry name" value="Nucleic acid-binding proteins"/>
    <property type="match status" value="1"/>
</dbReference>
<reference evidence="1 2" key="1">
    <citation type="submission" date="2024-01" db="EMBL/GenBank/DDBJ databases">
        <title>A draft genome for a cacao thread blight-causing isolate of Paramarasmius palmivorus.</title>
        <authorList>
            <person name="Baruah I.K."/>
            <person name="Bukari Y."/>
            <person name="Amoako-Attah I."/>
            <person name="Meinhardt L.W."/>
            <person name="Bailey B.A."/>
            <person name="Cohen S.P."/>
        </authorList>
    </citation>
    <scope>NUCLEOTIDE SEQUENCE [LARGE SCALE GENOMIC DNA]</scope>
    <source>
        <strain evidence="1 2">GH-12</strain>
    </source>
</reference>
<comment type="caution">
    <text evidence="1">The sequence shown here is derived from an EMBL/GenBank/DDBJ whole genome shotgun (WGS) entry which is preliminary data.</text>
</comment>
<keyword evidence="2" id="KW-1185">Reference proteome</keyword>
<protein>
    <submittedName>
        <fullName evidence="1">Uncharacterized protein</fullName>
    </submittedName>
</protein>
<proteinExistence type="predicted"/>